<name>A0A316HC79_9SPHI</name>
<dbReference type="Proteomes" id="UP000245678">
    <property type="component" value="Unassembled WGS sequence"/>
</dbReference>
<feature type="domain" description="Peptidase C39" evidence="1">
    <location>
        <begin position="1"/>
        <end position="80"/>
    </location>
</feature>
<dbReference type="AlphaFoldDB" id="A0A316HC79"/>
<comment type="caution">
    <text evidence="2">The sequence shown here is derived from an EMBL/GenBank/DDBJ whole genome shotgun (WGS) entry which is preliminary data.</text>
</comment>
<dbReference type="GO" id="GO:0016020">
    <property type="term" value="C:membrane"/>
    <property type="evidence" value="ECO:0007669"/>
    <property type="project" value="InterPro"/>
</dbReference>
<gene>
    <name evidence="2" type="ORF">LX99_01262</name>
</gene>
<dbReference type="EMBL" id="QGHA01000002">
    <property type="protein sequence ID" value="PWK78809.1"/>
    <property type="molecule type" value="Genomic_DNA"/>
</dbReference>
<evidence type="ECO:0000313" key="2">
    <source>
        <dbReference type="EMBL" id="PWK78809.1"/>
    </source>
</evidence>
<dbReference type="GO" id="GO:0005524">
    <property type="term" value="F:ATP binding"/>
    <property type="evidence" value="ECO:0007669"/>
    <property type="project" value="UniProtKB-KW"/>
</dbReference>
<keyword evidence="2" id="KW-0067">ATP-binding</keyword>
<proteinExistence type="predicted"/>
<protein>
    <submittedName>
        <fullName evidence="2">ATP-binding cassette subfamily B protein</fullName>
    </submittedName>
</protein>
<reference evidence="2 3" key="1">
    <citation type="submission" date="2018-05" db="EMBL/GenBank/DDBJ databases">
        <title>Genomic Encyclopedia of Archaeal and Bacterial Type Strains, Phase II (KMG-II): from individual species to whole genera.</title>
        <authorList>
            <person name="Goeker M."/>
        </authorList>
    </citation>
    <scope>NUCLEOTIDE SEQUENCE [LARGE SCALE GENOMIC DNA]</scope>
    <source>
        <strain evidence="2 3">DSM 19975</strain>
    </source>
</reference>
<accession>A0A316HC79</accession>
<dbReference type="GO" id="GO:0008233">
    <property type="term" value="F:peptidase activity"/>
    <property type="evidence" value="ECO:0007669"/>
    <property type="project" value="InterPro"/>
</dbReference>
<evidence type="ECO:0000259" key="1">
    <source>
        <dbReference type="Pfam" id="PF03412"/>
    </source>
</evidence>
<dbReference type="Gene3D" id="3.90.70.10">
    <property type="entry name" value="Cysteine proteinases"/>
    <property type="match status" value="1"/>
</dbReference>
<evidence type="ECO:0000313" key="3">
    <source>
        <dbReference type="Proteomes" id="UP000245678"/>
    </source>
</evidence>
<keyword evidence="2" id="KW-0547">Nucleotide-binding</keyword>
<sequence length="93" mass="10289">MDCGPTCLRMIAKYFGRNIKIQTLRQLCDINRESVSLLGISDAAEKLGLRSLGARLSLDDLKEAELPCILHWRQNHFVVLPASAPAGSMGHKQ</sequence>
<dbReference type="InterPro" id="IPR005074">
    <property type="entry name" value="Peptidase_C39"/>
</dbReference>
<organism evidence="2 3">
    <name type="scientific">Mucilaginibacter oryzae</name>
    <dbReference type="NCBI Taxonomy" id="468058"/>
    <lineage>
        <taxon>Bacteria</taxon>
        <taxon>Pseudomonadati</taxon>
        <taxon>Bacteroidota</taxon>
        <taxon>Sphingobacteriia</taxon>
        <taxon>Sphingobacteriales</taxon>
        <taxon>Sphingobacteriaceae</taxon>
        <taxon>Mucilaginibacter</taxon>
    </lineage>
</organism>
<keyword evidence="3" id="KW-1185">Reference proteome</keyword>
<dbReference type="Pfam" id="PF03412">
    <property type="entry name" value="Peptidase_C39"/>
    <property type="match status" value="1"/>
</dbReference>
<dbReference type="GO" id="GO:0006508">
    <property type="term" value="P:proteolysis"/>
    <property type="evidence" value="ECO:0007669"/>
    <property type="project" value="InterPro"/>
</dbReference>